<keyword evidence="2" id="KW-0813">Transport</keyword>
<dbReference type="InterPro" id="IPR027417">
    <property type="entry name" value="P-loop_NTPase"/>
</dbReference>
<dbReference type="GO" id="GO:0042626">
    <property type="term" value="F:ATPase-coupled transmembrane transporter activity"/>
    <property type="evidence" value="ECO:0007669"/>
    <property type="project" value="TreeGrafter"/>
</dbReference>
<sequence>MTDQTGILLTDVTVRRGGRTALDAVSVALTEPRIGLVGRNGSGKSTLARVVKGLLTPDAGQVRVHGLDPAARTRESVGCVGFLFQNSDHQILCPTVAEEIAFGLVEFGTRRAEAEDRARALLAEHGVADWAARPVAALSEGQRRLVCLFAVLVMAPRVLVLDEPYAGLDIPTRLRLARFIAGLPQQVLVIGHDAEDFAGFDRILWLEAGRIEQDGPPDAVLAAFVAAMHRLAAGPDEDAGGADREAAASWVA</sequence>
<dbReference type="InterPro" id="IPR003439">
    <property type="entry name" value="ABC_transporter-like_ATP-bd"/>
</dbReference>
<evidence type="ECO:0000259" key="5">
    <source>
        <dbReference type="PROSITE" id="PS50893"/>
    </source>
</evidence>
<evidence type="ECO:0000256" key="2">
    <source>
        <dbReference type="ARBA" id="ARBA00022448"/>
    </source>
</evidence>
<dbReference type="Proteomes" id="UP000219621">
    <property type="component" value="Unassembled WGS sequence"/>
</dbReference>
<dbReference type="Gene3D" id="3.40.50.300">
    <property type="entry name" value="P-loop containing nucleotide triphosphate hydrolases"/>
    <property type="match status" value="1"/>
</dbReference>
<evidence type="ECO:0000313" key="7">
    <source>
        <dbReference type="Proteomes" id="UP000219621"/>
    </source>
</evidence>
<dbReference type="GO" id="GO:0043190">
    <property type="term" value="C:ATP-binding cassette (ABC) transporter complex"/>
    <property type="evidence" value="ECO:0007669"/>
    <property type="project" value="TreeGrafter"/>
</dbReference>
<proteinExistence type="inferred from homology"/>
<dbReference type="InterPro" id="IPR015856">
    <property type="entry name" value="ABC_transpr_CbiO/EcfA_su"/>
</dbReference>
<dbReference type="GO" id="GO:0005524">
    <property type="term" value="F:ATP binding"/>
    <property type="evidence" value="ECO:0007669"/>
    <property type="project" value="UniProtKB-KW"/>
</dbReference>
<name>A0A286GGJ4_9PROT</name>
<dbReference type="AlphaFoldDB" id="A0A286GGJ4"/>
<keyword evidence="3" id="KW-0547">Nucleotide-binding</keyword>
<keyword evidence="7" id="KW-1185">Reference proteome</keyword>
<dbReference type="PANTHER" id="PTHR43553">
    <property type="entry name" value="HEAVY METAL TRANSPORTER"/>
    <property type="match status" value="1"/>
</dbReference>
<accession>A0A286GGJ4</accession>
<gene>
    <name evidence="6" type="ORF">SAMN05421508_10476</name>
</gene>
<dbReference type="InterPro" id="IPR003593">
    <property type="entry name" value="AAA+_ATPase"/>
</dbReference>
<dbReference type="OrthoDB" id="9782163at2"/>
<protein>
    <submittedName>
        <fullName evidence="6">Biotin transport system ATP-binding protein</fullName>
    </submittedName>
</protein>
<reference evidence="6 7" key="1">
    <citation type="submission" date="2017-09" db="EMBL/GenBank/DDBJ databases">
        <authorList>
            <person name="Ehlers B."/>
            <person name="Leendertz F.H."/>
        </authorList>
    </citation>
    <scope>NUCLEOTIDE SEQUENCE [LARGE SCALE GENOMIC DNA]</scope>
    <source>
        <strain evidence="6 7">USBA 140</strain>
    </source>
</reference>
<feature type="domain" description="ABC transporter" evidence="5">
    <location>
        <begin position="7"/>
        <end position="233"/>
    </location>
</feature>
<evidence type="ECO:0000313" key="6">
    <source>
        <dbReference type="EMBL" id="SOD94655.1"/>
    </source>
</evidence>
<dbReference type="PANTHER" id="PTHR43553:SF24">
    <property type="entry name" value="ENERGY-COUPLING FACTOR TRANSPORTER ATP-BINDING PROTEIN ECFA1"/>
    <property type="match status" value="1"/>
</dbReference>
<evidence type="ECO:0000256" key="4">
    <source>
        <dbReference type="ARBA" id="ARBA00022840"/>
    </source>
</evidence>
<evidence type="ECO:0000256" key="3">
    <source>
        <dbReference type="ARBA" id="ARBA00022741"/>
    </source>
</evidence>
<dbReference type="CDD" id="cd03225">
    <property type="entry name" value="ABC_cobalt_CbiO_domain1"/>
    <property type="match status" value="1"/>
</dbReference>
<dbReference type="RefSeq" id="WP_097279048.1">
    <property type="nucleotide sequence ID" value="NZ_OCNJ01000004.1"/>
</dbReference>
<dbReference type="InterPro" id="IPR050095">
    <property type="entry name" value="ECF_ABC_transporter_ATP-bd"/>
</dbReference>
<comment type="similarity">
    <text evidence="1">Belongs to the ABC transporter superfamily.</text>
</comment>
<dbReference type="SMART" id="SM00382">
    <property type="entry name" value="AAA"/>
    <property type="match status" value="1"/>
</dbReference>
<evidence type="ECO:0000256" key="1">
    <source>
        <dbReference type="ARBA" id="ARBA00005417"/>
    </source>
</evidence>
<keyword evidence="4 6" id="KW-0067">ATP-binding</keyword>
<dbReference type="EMBL" id="OCNJ01000004">
    <property type="protein sequence ID" value="SOD94655.1"/>
    <property type="molecule type" value="Genomic_DNA"/>
</dbReference>
<dbReference type="PROSITE" id="PS50893">
    <property type="entry name" value="ABC_TRANSPORTER_2"/>
    <property type="match status" value="1"/>
</dbReference>
<dbReference type="SUPFAM" id="SSF52540">
    <property type="entry name" value="P-loop containing nucleoside triphosphate hydrolases"/>
    <property type="match status" value="1"/>
</dbReference>
<dbReference type="GO" id="GO:0016887">
    <property type="term" value="F:ATP hydrolysis activity"/>
    <property type="evidence" value="ECO:0007669"/>
    <property type="project" value="InterPro"/>
</dbReference>
<dbReference type="Pfam" id="PF00005">
    <property type="entry name" value="ABC_tran"/>
    <property type="match status" value="1"/>
</dbReference>
<organism evidence="6 7">
    <name type="scientific">Caenispirillum bisanense</name>
    <dbReference type="NCBI Taxonomy" id="414052"/>
    <lineage>
        <taxon>Bacteria</taxon>
        <taxon>Pseudomonadati</taxon>
        <taxon>Pseudomonadota</taxon>
        <taxon>Alphaproteobacteria</taxon>
        <taxon>Rhodospirillales</taxon>
        <taxon>Novispirillaceae</taxon>
        <taxon>Caenispirillum</taxon>
    </lineage>
</organism>